<evidence type="ECO:0000313" key="2">
    <source>
        <dbReference type="EMBL" id="BBH06391.1"/>
    </source>
</evidence>
<dbReference type="EMBL" id="AP019302">
    <property type="protein sequence ID" value="BBH06391.1"/>
    <property type="molecule type" value="Genomic_DNA"/>
</dbReference>
<keyword evidence="1" id="KW-0812">Transmembrane</keyword>
<evidence type="ECO:0000256" key="1">
    <source>
        <dbReference type="SAM" id="Phobius"/>
    </source>
</evidence>
<organism evidence="2">
    <name type="scientific">Prunus dulcis</name>
    <name type="common">Almond</name>
    <name type="synonym">Amygdalus dulcis</name>
    <dbReference type="NCBI Taxonomy" id="3755"/>
    <lineage>
        <taxon>Eukaryota</taxon>
        <taxon>Viridiplantae</taxon>
        <taxon>Streptophyta</taxon>
        <taxon>Embryophyta</taxon>
        <taxon>Tracheophyta</taxon>
        <taxon>Spermatophyta</taxon>
        <taxon>Magnoliopsida</taxon>
        <taxon>eudicotyledons</taxon>
        <taxon>Gunneridae</taxon>
        <taxon>Pentapetalae</taxon>
        <taxon>rosids</taxon>
        <taxon>fabids</taxon>
        <taxon>Rosales</taxon>
        <taxon>Rosaceae</taxon>
        <taxon>Amygdaloideae</taxon>
        <taxon>Amygdaleae</taxon>
        <taxon>Prunus</taxon>
    </lineage>
</organism>
<proteinExistence type="predicted"/>
<sequence length="98" mass="11235">MAEGLQVALICWSVMLIGVLGVLFRLMKEMWLKPARIRSVLRKQGIRGPPPSFIAGNVPEMQKIQSSNQKPSDANHVHHNWVPSIFPYLQRWEQLYGI</sequence>
<keyword evidence="1" id="KW-1133">Transmembrane helix</keyword>
<feature type="transmembrane region" description="Helical" evidence="1">
    <location>
        <begin position="6"/>
        <end position="26"/>
    </location>
</feature>
<accession>A0A4Y1RPW1</accession>
<gene>
    <name evidence="2" type="ORF">Prudu_018036</name>
</gene>
<protein>
    <submittedName>
        <fullName evidence="2">Cytochrome P450, family 714, subfamily A, polypeptide 1</fullName>
    </submittedName>
</protein>
<dbReference type="AlphaFoldDB" id="A0A4Y1RPW1"/>
<keyword evidence="1" id="KW-0472">Membrane</keyword>
<reference evidence="2" key="1">
    <citation type="journal article" date="2019" name="Science">
        <title>Mutation of a bHLH transcription factor allowed almond domestication.</title>
        <authorList>
            <person name="Sanchez-Perez R."/>
            <person name="Pavan S."/>
            <person name="Mazzeo R."/>
            <person name="Moldovan C."/>
            <person name="Aiese Cigliano R."/>
            <person name="Del Cueto J."/>
            <person name="Ricciardi F."/>
            <person name="Lotti C."/>
            <person name="Ricciardi L."/>
            <person name="Dicenta F."/>
            <person name="Lopez-Marques R.L."/>
            <person name="Lindberg Moller B."/>
        </authorList>
    </citation>
    <scope>NUCLEOTIDE SEQUENCE</scope>
</reference>
<name>A0A4Y1RPW1_PRUDU</name>